<dbReference type="PANTHER" id="PTHR34388">
    <property type="entry name" value="DNA POLYMERASE III SUBUNIT DELTA"/>
    <property type="match status" value="1"/>
</dbReference>
<feature type="domain" description="DNA polymerase III delta subunit-like C-terminal" evidence="10">
    <location>
        <begin position="222"/>
        <end position="337"/>
    </location>
</feature>
<proteinExistence type="inferred from homology"/>
<sequence>MNYLDAIKDLKNKKIPPVILIYGEEQFLIESVVNQVANRLGNDRQADEALIQYDLEEIPVDDVVMEVETYPFFADHKLVVANQAYFLTAKQVKTQVEHNLDRLLDYLAEPVDFSTLVIVAPYDKLDERKKVTKQLKKQAMVVHCEAVKTWEIDKWVAHLAKQYQVYLDKAAEQLLINETGTNLGLLEKEIEKLALYVGESGKVTAEIAQDLVSRQGNATGLTLVDMVITKNLTGAIKIYRDLMKLNEEPIALIGLLASQLRTIYQVKVLLRKGYRQQQMAKELRVHPYVVKMSLEREKKFSLDALYRYIEVCTDADQAIKQGKMDKELAFEFLLYQLINI</sequence>
<organism evidence="11 12">
    <name type="scientific">Amphibacillus indicireducens</name>
    <dbReference type="NCBI Taxonomy" id="1076330"/>
    <lineage>
        <taxon>Bacteria</taxon>
        <taxon>Bacillati</taxon>
        <taxon>Bacillota</taxon>
        <taxon>Bacilli</taxon>
        <taxon>Bacillales</taxon>
        <taxon>Bacillaceae</taxon>
        <taxon>Amphibacillus</taxon>
    </lineage>
</organism>
<dbReference type="PANTHER" id="PTHR34388:SF1">
    <property type="entry name" value="DNA POLYMERASE III SUBUNIT DELTA"/>
    <property type="match status" value="1"/>
</dbReference>
<evidence type="ECO:0000259" key="9">
    <source>
        <dbReference type="Pfam" id="PF06144"/>
    </source>
</evidence>
<dbReference type="SUPFAM" id="SSF48019">
    <property type="entry name" value="post-AAA+ oligomerization domain-like"/>
    <property type="match status" value="1"/>
</dbReference>
<dbReference type="InterPro" id="IPR005790">
    <property type="entry name" value="DNA_polIII_delta"/>
</dbReference>
<evidence type="ECO:0000256" key="1">
    <source>
        <dbReference type="ARBA" id="ARBA00012417"/>
    </source>
</evidence>
<keyword evidence="12" id="KW-1185">Reference proteome</keyword>
<dbReference type="EMBL" id="BAABDL010000104">
    <property type="protein sequence ID" value="GAA4073928.1"/>
    <property type="molecule type" value="Genomic_DNA"/>
</dbReference>
<evidence type="ECO:0000256" key="8">
    <source>
        <dbReference type="ARBA" id="ARBA00049244"/>
    </source>
</evidence>
<feature type="domain" description="DNA polymerase III delta N-terminal" evidence="9">
    <location>
        <begin position="20"/>
        <end position="145"/>
    </location>
</feature>
<dbReference type="InterPro" id="IPR027417">
    <property type="entry name" value="P-loop_NTPase"/>
</dbReference>
<accession>A0ABP7VT53</accession>
<evidence type="ECO:0000256" key="6">
    <source>
        <dbReference type="ARBA" id="ARBA00022932"/>
    </source>
</evidence>
<keyword evidence="5" id="KW-0235">DNA replication</keyword>
<gene>
    <name evidence="11" type="primary">holA</name>
    <name evidence="11" type="ORF">GCM10022410_18930</name>
</gene>
<dbReference type="SUPFAM" id="SSF52540">
    <property type="entry name" value="P-loop containing nucleoside triphosphate hydrolases"/>
    <property type="match status" value="1"/>
</dbReference>
<evidence type="ECO:0000313" key="11">
    <source>
        <dbReference type="EMBL" id="GAA4073928.1"/>
    </source>
</evidence>
<evidence type="ECO:0000256" key="2">
    <source>
        <dbReference type="ARBA" id="ARBA00017703"/>
    </source>
</evidence>
<evidence type="ECO:0000256" key="5">
    <source>
        <dbReference type="ARBA" id="ARBA00022705"/>
    </source>
</evidence>
<keyword evidence="4" id="KW-0548">Nucleotidyltransferase</keyword>
<dbReference type="Pfam" id="PF21694">
    <property type="entry name" value="DNA_pol3_delta_C"/>
    <property type="match status" value="1"/>
</dbReference>
<dbReference type="EC" id="2.7.7.7" evidence="1"/>
<keyword evidence="3" id="KW-0808">Transferase</keyword>
<evidence type="ECO:0000259" key="10">
    <source>
        <dbReference type="Pfam" id="PF21694"/>
    </source>
</evidence>
<comment type="caution">
    <text evidence="11">The sequence shown here is derived from an EMBL/GenBank/DDBJ whole genome shotgun (WGS) entry which is preliminary data.</text>
</comment>
<keyword evidence="6" id="KW-0239">DNA-directed DNA polymerase</keyword>
<dbReference type="InterPro" id="IPR048466">
    <property type="entry name" value="DNA_pol3_delta-like_C"/>
</dbReference>
<comment type="similarity">
    <text evidence="7">Belongs to the DNA polymerase HolA subunit family.</text>
</comment>
<dbReference type="InterPro" id="IPR010372">
    <property type="entry name" value="DNA_pol3_delta_N"/>
</dbReference>
<dbReference type="InterPro" id="IPR008921">
    <property type="entry name" value="DNA_pol3_clamp-load_cplx_C"/>
</dbReference>
<dbReference type="Gene3D" id="1.10.8.60">
    <property type="match status" value="1"/>
</dbReference>
<reference evidence="12" key="1">
    <citation type="journal article" date="2019" name="Int. J. Syst. Evol. Microbiol.">
        <title>The Global Catalogue of Microorganisms (GCM) 10K type strain sequencing project: providing services to taxonomists for standard genome sequencing and annotation.</title>
        <authorList>
            <consortium name="The Broad Institute Genomics Platform"/>
            <consortium name="The Broad Institute Genome Sequencing Center for Infectious Disease"/>
            <person name="Wu L."/>
            <person name="Ma J."/>
        </authorList>
    </citation>
    <scope>NUCLEOTIDE SEQUENCE [LARGE SCALE GENOMIC DNA]</scope>
    <source>
        <strain evidence="12">JCM 17250</strain>
    </source>
</reference>
<dbReference type="Pfam" id="PF06144">
    <property type="entry name" value="DNA_pol3_delta"/>
    <property type="match status" value="1"/>
</dbReference>
<dbReference type="RefSeq" id="WP_344912562.1">
    <property type="nucleotide sequence ID" value="NZ_BAABDL010000104.1"/>
</dbReference>
<dbReference type="NCBIfam" id="TIGR01128">
    <property type="entry name" value="holA"/>
    <property type="match status" value="1"/>
</dbReference>
<name>A0ABP7VT53_9BACI</name>
<protein>
    <recommendedName>
        <fullName evidence="2">DNA polymerase III subunit delta</fullName>
        <ecNumber evidence="1">2.7.7.7</ecNumber>
    </recommendedName>
</protein>
<evidence type="ECO:0000313" key="12">
    <source>
        <dbReference type="Proteomes" id="UP001501734"/>
    </source>
</evidence>
<evidence type="ECO:0000256" key="7">
    <source>
        <dbReference type="ARBA" id="ARBA00034754"/>
    </source>
</evidence>
<comment type="catalytic activity">
    <reaction evidence="8">
        <text>DNA(n) + a 2'-deoxyribonucleoside 5'-triphosphate = DNA(n+1) + diphosphate</text>
        <dbReference type="Rhea" id="RHEA:22508"/>
        <dbReference type="Rhea" id="RHEA-COMP:17339"/>
        <dbReference type="Rhea" id="RHEA-COMP:17340"/>
        <dbReference type="ChEBI" id="CHEBI:33019"/>
        <dbReference type="ChEBI" id="CHEBI:61560"/>
        <dbReference type="ChEBI" id="CHEBI:173112"/>
        <dbReference type="EC" id="2.7.7.7"/>
    </reaction>
</comment>
<dbReference type="Proteomes" id="UP001501734">
    <property type="component" value="Unassembled WGS sequence"/>
</dbReference>
<evidence type="ECO:0000256" key="4">
    <source>
        <dbReference type="ARBA" id="ARBA00022695"/>
    </source>
</evidence>
<dbReference type="Gene3D" id="3.40.50.300">
    <property type="entry name" value="P-loop containing nucleotide triphosphate hydrolases"/>
    <property type="match status" value="1"/>
</dbReference>
<dbReference type="Gene3D" id="1.20.272.10">
    <property type="match status" value="1"/>
</dbReference>
<evidence type="ECO:0000256" key="3">
    <source>
        <dbReference type="ARBA" id="ARBA00022679"/>
    </source>
</evidence>